<gene>
    <name evidence="1" type="ORF">SCHPADRAFT_947818</name>
</gene>
<sequence>MFGRLYVENDTPSEIALTVSIKSSRRADGVAKIGGALAAGDVWLRLSTFRKYAMRARAVSNWPVRANRYKDCLHETCDDGVRSPANVAVVQLRQHIISVDGTYQKLATRAVDVDAPSAGAIELDARRFPPPRDDDGIYRELAERGGQFKLLPDCESGYDCHNRCQCSGSEDGTYRELSISKSPSALHREITLSISFEGTRHTRYAAYLLLSTVYFESNRIAVDARDVDVTLRDLPTQAHRISLGENRCPPPSTKALTICIESPRTGQSIMLHGSHTLTIRIESSRHALSMPAKHARLAIEL</sequence>
<evidence type="ECO:0000313" key="1">
    <source>
        <dbReference type="EMBL" id="KLO04287.1"/>
    </source>
</evidence>
<organism evidence="1 2">
    <name type="scientific">Schizopora paradoxa</name>
    <dbReference type="NCBI Taxonomy" id="27342"/>
    <lineage>
        <taxon>Eukaryota</taxon>
        <taxon>Fungi</taxon>
        <taxon>Dikarya</taxon>
        <taxon>Basidiomycota</taxon>
        <taxon>Agaricomycotina</taxon>
        <taxon>Agaricomycetes</taxon>
        <taxon>Hymenochaetales</taxon>
        <taxon>Schizoporaceae</taxon>
        <taxon>Schizopora</taxon>
    </lineage>
</organism>
<reference evidence="1 2" key="1">
    <citation type="submission" date="2015-04" db="EMBL/GenBank/DDBJ databases">
        <title>Complete genome sequence of Schizopora paradoxa KUC8140, a cosmopolitan wood degrader in East Asia.</title>
        <authorList>
            <consortium name="DOE Joint Genome Institute"/>
            <person name="Min B."/>
            <person name="Park H."/>
            <person name="Jang Y."/>
            <person name="Kim J.-J."/>
            <person name="Kim K.H."/>
            <person name="Pangilinan J."/>
            <person name="Lipzen A."/>
            <person name="Riley R."/>
            <person name="Grigoriev I.V."/>
            <person name="Spatafora J.W."/>
            <person name="Choi I.-G."/>
        </authorList>
    </citation>
    <scope>NUCLEOTIDE SEQUENCE [LARGE SCALE GENOMIC DNA]</scope>
    <source>
        <strain evidence="1 2">KUC8140</strain>
    </source>
</reference>
<keyword evidence="2" id="KW-1185">Reference proteome</keyword>
<accession>A0A0H2QZ84</accession>
<protein>
    <submittedName>
        <fullName evidence="1">Uncharacterized protein</fullName>
    </submittedName>
</protein>
<evidence type="ECO:0000313" key="2">
    <source>
        <dbReference type="Proteomes" id="UP000053477"/>
    </source>
</evidence>
<dbReference type="EMBL" id="KQ086610">
    <property type="protein sequence ID" value="KLO04287.1"/>
    <property type="molecule type" value="Genomic_DNA"/>
</dbReference>
<proteinExistence type="predicted"/>
<dbReference type="Proteomes" id="UP000053477">
    <property type="component" value="Unassembled WGS sequence"/>
</dbReference>
<dbReference type="InParanoid" id="A0A0H2QZ84"/>
<dbReference type="AlphaFoldDB" id="A0A0H2QZ84"/>
<name>A0A0H2QZ84_9AGAM</name>